<dbReference type="PANTHER" id="PTHR33732:SF2">
    <property type="entry name" value="REF_SRPP-LIKE PROTEIN"/>
    <property type="match status" value="1"/>
</dbReference>
<name>A0A8X8WQH1_SALSN</name>
<comment type="caution">
    <text evidence="3">The sequence shown here is derived from an EMBL/GenBank/DDBJ whole genome shotgun (WGS) entry which is preliminary data.</text>
</comment>
<evidence type="ECO:0000313" key="3">
    <source>
        <dbReference type="EMBL" id="KAG6398720.1"/>
    </source>
</evidence>
<organism evidence="3">
    <name type="scientific">Salvia splendens</name>
    <name type="common">Scarlet sage</name>
    <dbReference type="NCBI Taxonomy" id="180675"/>
    <lineage>
        <taxon>Eukaryota</taxon>
        <taxon>Viridiplantae</taxon>
        <taxon>Streptophyta</taxon>
        <taxon>Embryophyta</taxon>
        <taxon>Tracheophyta</taxon>
        <taxon>Spermatophyta</taxon>
        <taxon>Magnoliopsida</taxon>
        <taxon>eudicotyledons</taxon>
        <taxon>Gunneridae</taxon>
        <taxon>Pentapetalae</taxon>
        <taxon>asterids</taxon>
        <taxon>lamiids</taxon>
        <taxon>Lamiales</taxon>
        <taxon>Lamiaceae</taxon>
        <taxon>Nepetoideae</taxon>
        <taxon>Mentheae</taxon>
        <taxon>Salviinae</taxon>
        <taxon>Salvia</taxon>
        <taxon>Salvia subgen. Calosphace</taxon>
        <taxon>core Calosphace</taxon>
    </lineage>
</organism>
<evidence type="ECO:0000313" key="4">
    <source>
        <dbReference type="Proteomes" id="UP000298416"/>
    </source>
</evidence>
<dbReference type="InterPro" id="IPR008802">
    <property type="entry name" value="REF"/>
</dbReference>
<proteinExistence type="inferred from homology"/>
<feature type="region of interest" description="Disordered" evidence="2">
    <location>
        <begin position="203"/>
        <end position="222"/>
    </location>
</feature>
<dbReference type="AlphaFoldDB" id="A0A8X8WQH1"/>
<protein>
    <recommendedName>
        <fullName evidence="5">REF/SRPP-like protein</fullName>
    </recommendedName>
</protein>
<evidence type="ECO:0000256" key="2">
    <source>
        <dbReference type="SAM" id="MobiDB-lite"/>
    </source>
</evidence>
<evidence type="ECO:0000256" key="1">
    <source>
        <dbReference type="ARBA" id="ARBA00009737"/>
    </source>
</evidence>
<dbReference type="PANTHER" id="PTHR33732">
    <property type="entry name" value="REF/SRPP-LIKE PROTEIN OS05G0151300/LOC_OS05G05940"/>
    <property type="match status" value="1"/>
</dbReference>
<evidence type="ECO:0008006" key="5">
    <source>
        <dbReference type="Google" id="ProtNLM"/>
    </source>
</evidence>
<sequence>MATPQLKRLGFVRYLAINAAVVVTNLYGYAKENSGPLKSTVGKVESTVTAVVGPVFERFKGVPAHILVFLDNKVDEASLKFGECAPDAAKAVAIKAESIAKEASRIVHELVEEANVEGPVAAMSHAGKISKDVAVCGLAVAWYKANQFPALHGVLEIAAPTATHWSEKYNSIVKNLASKGYTVFSYVPLVPVEEMEKAYKQVEAAANKKTDSGSSSDSDKEE</sequence>
<dbReference type="Pfam" id="PF05755">
    <property type="entry name" value="REF"/>
    <property type="match status" value="1"/>
</dbReference>
<reference evidence="3" key="1">
    <citation type="submission" date="2018-01" db="EMBL/GenBank/DDBJ databases">
        <authorList>
            <person name="Mao J.F."/>
        </authorList>
    </citation>
    <scope>NUCLEOTIDE SEQUENCE</scope>
    <source>
        <strain evidence="3">Huo1</strain>
        <tissue evidence="3">Leaf</tissue>
    </source>
</reference>
<dbReference type="Proteomes" id="UP000298416">
    <property type="component" value="Unassembled WGS sequence"/>
</dbReference>
<accession>A0A8X8WQH1</accession>
<comment type="similarity">
    <text evidence="1">Belongs to the REF/SRPP family.</text>
</comment>
<keyword evidence="4" id="KW-1185">Reference proteome</keyword>
<reference evidence="3" key="2">
    <citation type="submission" date="2020-08" db="EMBL/GenBank/DDBJ databases">
        <title>Plant Genome Project.</title>
        <authorList>
            <person name="Zhang R.-G."/>
        </authorList>
    </citation>
    <scope>NUCLEOTIDE SEQUENCE</scope>
    <source>
        <strain evidence="3">Huo1</strain>
        <tissue evidence="3">Leaf</tissue>
    </source>
</reference>
<gene>
    <name evidence="3" type="ORF">SASPL_140189</name>
</gene>
<dbReference type="EMBL" id="PNBA02000015">
    <property type="protein sequence ID" value="KAG6398720.1"/>
    <property type="molecule type" value="Genomic_DNA"/>
</dbReference>